<dbReference type="Proteomes" id="UP000595224">
    <property type="component" value="Chromosome"/>
</dbReference>
<keyword evidence="3" id="KW-1185">Reference proteome</keyword>
<accession>A0A7T3V5T1</accession>
<dbReference type="EMBL" id="CP064936">
    <property type="protein sequence ID" value="QQA01888.1"/>
    <property type="molecule type" value="Genomic_DNA"/>
</dbReference>
<dbReference type="InterPro" id="IPR032585">
    <property type="entry name" value="DUF4912"/>
</dbReference>
<feature type="region of interest" description="Disordered" evidence="1">
    <location>
        <begin position="51"/>
        <end position="71"/>
    </location>
</feature>
<evidence type="ECO:0000256" key="1">
    <source>
        <dbReference type="SAM" id="MobiDB-lite"/>
    </source>
</evidence>
<dbReference type="AlphaFoldDB" id="A0A7T3V5T1"/>
<reference evidence="2 3" key="1">
    <citation type="submission" date="2020-11" db="EMBL/GenBank/DDBJ databases">
        <title>Treponema Peruensis nv. sp., first commensal Treponema isolated from human feces.</title>
        <authorList>
            <person name="Belkhou C."/>
            <person name="Raes J."/>
        </authorList>
    </citation>
    <scope>NUCLEOTIDE SEQUENCE [LARGE SCALE GENOMIC DNA]</scope>
    <source>
        <strain evidence="2 3">RCC2812</strain>
    </source>
</reference>
<protein>
    <submittedName>
        <fullName evidence="2">DUF4912 domain-containing protein</fullName>
    </submittedName>
</protein>
<gene>
    <name evidence="2" type="ORF">IWA51_04605</name>
</gene>
<dbReference type="RefSeq" id="WP_177527286.1">
    <property type="nucleotide sequence ID" value="NZ_CBCSHE010000002.1"/>
</dbReference>
<organism evidence="2 3">
    <name type="scientific">Treponema peruense</name>
    <dbReference type="NCBI Taxonomy" id="2787628"/>
    <lineage>
        <taxon>Bacteria</taxon>
        <taxon>Pseudomonadati</taxon>
        <taxon>Spirochaetota</taxon>
        <taxon>Spirochaetia</taxon>
        <taxon>Spirochaetales</taxon>
        <taxon>Treponemataceae</taxon>
        <taxon>Treponema</taxon>
    </lineage>
</organism>
<dbReference type="Pfam" id="PF16258">
    <property type="entry name" value="DUF4912"/>
    <property type="match status" value="1"/>
</dbReference>
<sequence length="224" mass="25908">MEKDFLSRQYLESMSTVDLITLADDYGIDIPDNLNRRFIIGELLETAEELKNKQSDNNDVQTTDEDSPVPDFLPESYNTTEICAILRNPVWAYVYWDVKALQKKKLVSDPDFKSLFLHVSFFDRPLSKKQDDTFDIDIKETTGEQYILVSSKKRFMQVELVCLFDGRSPEILACTKQIEIPAENETVQDSQPGKKMDIQPLVKLSGMKCLLHDHYLNHRQSFSD</sequence>
<dbReference type="KEGG" id="tper:IWA51_04605"/>
<evidence type="ECO:0000313" key="2">
    <source>
        <dbReference type="EMBL" id="QQA01888.1"/>
    </source>
</evidence>
<evidence type="ECO:0000313" key="3">
    <source>
        <dbReference type="Proteomes" id="UP000595224"/>
    </source>
</evidence>
<proteinExistence type="predicted"/>
<name>A0A7T3V5T1_9SPIR</name>